<protein>
    <recommendedName>
        <fullName evidence="3">Hybrid sensor histidine kinase/response regulator</fullName>
    </recommendedName>
</protein>
<proteinExistence type="predicted"/>
<dbReference type="SUPFAM" id="SSF63829">
    <property type="entry name" value="Calcium-dependent phosphotriesterase"/>
    <property type="match status" value="1"/>
</dbReference>
<name>A0ABP8M462_9BACT</name>
<evidence type="ECO:0000313" key="1">
    <source>
        <dbReference type="EMBL" id="GAA4442522.1"/>
    </source>
</evidence>
<gene>
    <name evidence="1" type="ORF">GCM10023091_29510</name>
</gene>
<dbReference type="Gene3D" id="2.130.10.10">
    <property type="entry name" value="YVTN repeat-like/Quinoprotein amine dehydrogenase"/>
    <property type="match status" value="1"/>
</dbReference>
<dbReference type="EMBL" id="BAABEY010000026">
    <property type="protein sequence ID" value="GAA4442522.1"/>
    <property type="molecule type" value="Genomic_DNA"/>
</dbReference>
<keyword evidence="2" id="KW-1185">Reference proteome</keyword>
<reference evidence="2" key="1">
    <citation type="journal article" date="2019" name="Int. J. Syst. Evol. Microbiol.">
        <title>The Global Catalogue of Microorganisms (GCM) 10K type strain sequencing project: providing services to taxonomists for standard genome sequencing and annotation.</title>
        <authorList>
            <consortium name="The Broad Institute Genomics Platform"/>
            <consortium name="The Broad Institute Genome Sequencing Center for Infectious Disease"/>
            <person name="Wu L."/>
            <person name="Ma J."/>
        </authorList>
    </citation>
    <scope>NUCLEOTIDE SEQUENCE [LARGE SCALE GENOMIC DNA]</scope>
    <source>
        <strain evidence="2">JCM 31920</strain>
    </source>
</reference>
<organism evidence="1 2">
    <name type="scientific">Ravibacter arvi</name>
    <dbReference type="NCBI Taxonomy" id="2051041"/>
    <lineage>
        <taxon>Bacteria</taxon>
        <taxon>Pseudomonadati</taxon>
        <taxon>Bacteroidota</taxon>
        <taxon>Cytophagia</taxon>
        <taxon>Cytophagales</taxon>
        <taxon>Spirosomataceae</taxon>
        <taxon>Ravibacter</taxon>
    </lineage>
</organism>
<dbReference type="Pfam" id="PF07494">
    <property type="entry name" value="Reg_prop"/>
    <property type="match status" value="1"/>
</dbReference>
<evidence type="ECO:0000313" key="2">
    <source>
        <dbReference type="Proteomes" id="UP001501508"/>
    </source>
</evidence>
<dbReference type="Proteomes" id="UP001501508">
    <property type="component" value="Unassembled WGS sequence"/>
</dbReference>
<accession>A0ABP8M462</accession>
<dbReference type="RefSeq" id="WP_345030544.1">
    <property type="nucleotide sequence ID" value="NZ_BAABEY010000026.1"/>
</dbReference>
<comment type="caution">
    <text evidence="1">The sequence shown here is derived from an EMBL/GenBank/DDBJ whole genome shotgun (WGS) entry which is preliminary data.</text>
</comment>
<dbReference type="InterPro" id="IPR015943">
    <property type="entry name" value="WD40/YVTN_repeat-like_dom_sf"/>
</dbReference>
<sequence>MNTVKFSVCLLILLAREFCLPHTGLAQVFRHFSDNEGAPQSFIYSISQDSLRFMWYASTGGLFRYNASNFKVFKHLPGDPASLPSTYTTAVFCDSRGALWVCSLGGLSKYDSKNETFRTYKPDKKAAGSISTVEVNCIAEDKQKNIWVGTMSGLERVETKNGRTSFTHFLQTRPGEPRYVVRGIATGAKNELWLATSRGLVMLDGDTQKVFTVRPDPRLPATNNFAQIYNDRSGRLWLGLKTGGLMQFDISTHEFRLIENFTDANGGWPVISSFTPGEDGRIWIATMSGLVDFDKNNQKSQWYMNDPADDRSLANNAILSMFRDREGGL</sequence>
<dbReference type="InterPro" id="IPR011110">
    <property type="entry name" value="Reg_prop"/>
</dbReference>
<evidence type="ECO:0008006" key="3">
    <source>
        <dbReference type="Google" id="ProtNLM"/>
    </source>
</evidence>